<evidence type="ECO:0000259" key="5">
    <source>
        <dbReference type="PROSITE" id="PS51720"/>
    </source>
</evidence>
<dbReference type="Pfam" id="PF00078">
    <property type="entry name" value="RVT_1"/>
    <property type="match status" value="1"/>
</dbReference>
<dbReference type="SUPFAM" id="SSF52540">
    <property type="entry name" value="P-loop containing nucleoside triphosphate hydrolases"/>
    <property type="match status" value="1"/>
</dbReference>
<dbReference type="InterPro" id="IPR006703">
    <property type="entry name" value="G_AIG1"/>
</dbReference>
<dbReference type="InterPro" id="IPR043128">
    <property type="entry name" value="Rev_trsase/Diguanyl_cyclase"/>
</dbReference>
<dbReference type="FunFam" id="3.40.50.300:FF:001809">
    <property type="entry name" value="Si:ch1073-365p7.2"/>
    <property type="match status" value="1"/>
</dbReference>
<dbReference type="CDD" id="cd01647">
    <property type="entry name" value="RT_LTR"/>
    <property type="match status" value="1"/>
</dbReference>
<evidence type="ECO:0000313" key="7">
    <source>
        <dbReference type="Proteomes" id="UP000823561"/>
    </source>
</evidence>
<keyword evidence="4" id="KW-0547">Nucleotide-binding</keyword>
<evidence type="ECO:0000256" key="3">
    <source>
        <dbReference type="ARBA" id="ARBA00012180"/>
    </source>
</evidence>
<comment type="similarity">
    <text evidence="2">Belongs to the beta type-B retroviral polymerase family. HERV class-II K(HML-2) pol subfamily.</text>
</comment>
<accession>A0AAV6GTP4</accession>
<sequence length="546" mass="61611">MNKMAQGEHLKPHELRVVVLGGYQSGKTSLINTVLSQEPGGGGRDARCLKREGDISGRRLTLIDTPGWWTGYLLTDTAELVKQDLVLSVCLCAPGPHAFLLTVETDAPFTEKKRKVVEQHLNLFGEDIWRHTIVVVTRGDSLKGKSIEQHIESEGDALKWVIGRCENRYHVVDSHSKDPDQVTDLVNKLEAVYAANSGSYFQIDRETLKEVEEKNSAVKLRATSRQDRITEQRQMLEQHADTCQRLDLIHIDPKHVIHSVNTHNLPDTVTPKTAEEIVSAYEDVFYGLGCLRGKLHLEIDHKVRPVQQLPRRTPIPIKDRVTTAIREMEQKGIIAKVTEPTPWISNMVGTEKKDKLRICLDPGPLNKAPLRSHYQMPTVEEILPDLAKAKIFSVLDAKDGYWQVRLDQVSSYLTTFWTPIGRYRWVRMPFGIKPAAEEYQRRQHEALRGLKGVSVIADDILVYGCGDTNEEAVADHDNNLKPHYKEPGEVNLKLNKKKAEAETSQCHIHGSLHIRGPKAQILTKITAVQNMQTPTDVKSPETIRGL</sequence>
<dbReference type="EC" id="3.1.26.4" evidence="3"/>
<evidence type="ECO:0000256" key="1">
    <source>
        <dbReference type="ARBA" id="ARBA00008535"/>
    </source>
</evidence>
<keyword evidence="7" id="KW-1185">Reference proteome</keyword>
<protein>
    <recommendedName>
        <fullName evidence="3">ribonuclease H</fullName>
        <ecNumber evidence="3">3.1.26.4</ecNumber>
    </recommendedName>
</protein>
<dbReference type="InterPro" id="IPR050951">
    <property type="entry name" value="Retrovirus_Pol_polyprotein"/>
</dbReference>
<feature type="domain" description="AIG1-type G" evidence="5">
    <location>
        <begin position="12"/>
        <end position="210"/>
    </location>
</feature>
<evidence type="ECO:0000313" key="6">
    <source>
        <dbReference type="EMBL" id="KAG5278498.1"/>
    </source>
</evidence>
<reference evidence="6" key="1">
    <citation type="submission" date="2020-10" db="EMBL/GenBank/DDBJ databases">
        <title>Chromosome-scale genome assembly of the Allis shad, Alosa alosa.</title>
        <authorList>
            <person name="Margot Z."/>
            <person name="Christophe K."/>
            <person name="Cabau C."/>
            <person name="Louis A."/>
            <person name="Berthelot C."/>
            <person name="Parey E."/>
            <person name="Roest Crollius H."/>
            <person name="Montfort J."/>
            <person name="Robinson-Rechavi M."/>
            <person name="Bucao C."/>
            <person name="Bouchez O."/>
            <person name="Gislard M."/>
            <person name="Lluch J."/>
            <person name="Milhes M."/>
            <person name="Lampietro C."/>
            <person name="Lopez Roques C."/>
            <person name="Donnadieu C."/>
            <person name="Braasch I."/>
            <person name="Desvignes T."/>
            <person name="Postlethwait J."/>
            <person name="Bobe J."/>
            <person name="Guiguen Y."/>
        </authorList>
    </citation>
    <scope>NUCLEOTIDE SEQUENCE</scope>
    <source>
        <strain evidence="6">M-15738</strain>
        <tissue evidence="6">Blood</tissue>
    </source>
</reference>
<dbReference type="Pfam" id="PF04548">
    <property type="entry name" value="AIG1"/>
    <property type="match status" value="1"/>
</dbReference>
<dbReference type="GO" id="GO:0005525">
    <property type="term" value="F:GTP binding"/>
    <property type="evidence" value="ECO:0007669"/>
    <property type="project" value="InterPro"/>
</dbReference>
<dbReference type="Proteomes" id="UP000823561">
    <property type="component" value="Chromosome 7"/>
</dbReference>
<gene>
    <name evidence="6" type="ORF">AALO_G00099650</name>
</gene>
<dbReference type="Gene3D" id="3.30.70.270">
    <property type="match status" value="1"/>
</dbReference>
<proteinExistence type="inferred from homology"/>
<comment type="caution">
    <text evidence="6">The sequence shown here is derived from an EMBL/GenBank/DDBJ whole genome shotgun (WGS) entry which is preliminary data.</text>
</comment>
<dbReference type="InterPro" id="IPR027417">
    <property type="entry name" value="P-loop_NTPase"/>
</dbReference>
<comment type="similarity">
    <text evidence="1">Belongs to the TRAFAC class TrmE-Era-EngA-EngB-Septin-like GTPase superfamily. AIG1/Toc34/Toc159-like paraseptin GTPase family. IAN subfamily.</text>
</comment>
<dbReference type="AlphaFoldDB" id="A0AAV6GTP4"/>
<dbReference type="PANTHER" id="PTHR37984">
    <property type="entry name" value="PROTEIN CBG26694"/>
    <property type="match status" value="1"/>
</dbReference>
<dbReference type="EMBL" id="JADWDJ010000007">
    <property type="protein sequence ID" value="KAG5278498.1"/>
    <property type="molecule type" value="Genomic_DNA"/>
</dbReference>
<dbReference type="PROSITE" id="PS51720">
    <property type="entry name" value="G_AIG1"/>
    <property type="match status" value="1"/>
</dbReference>
<organism evidence="6 7">
    <name type="scientific">Alosa alosa</name>
    <name type="common">allis shad</name>
    <dbReference type="NCBI Taxonomy" id="278164"/>
    <lineage>
        <taxon>Eukaryota</taxon>
        <taxon>Metazoa</taxon>
        <taxon>Chordata</taxon>
        <taxon>Craniata</taxon>
        <taxon>Vertebrata</taxon>
        <taxon>Euteleostomi</taxon>
        <taxon>Actinopterygii</taxon>
        <taxon>Neopterygii</taxon>
        <taxon>Teleostei</taxon>
        <taxon>Clupei</taxon>
        <taxon>Clupeiformes</taxon>
        <taxon>Clupeoidei</taxon>
        <taxon>Clupeidae</taxon>
        <taxon>Alosa</taxon>
    </lineage>
</organism>
<dbReference type="PANTHER" id="PTHR37984:SF8">
    <property type="entry name" value="CCHC-TYPE DOMAIN-CONTAINING PROTEIN"/>
    <property type="match status" value="1"/>
</dbReference>
<dbReference type="Gene3D" id="3.10.10.10">
    <property type="entry name" value="HIV Type 1 Reverse Transcriptase, subunit A, domain 1"/>
    <property type="match status" value="1"/>
</dbReference>
<dbReference type="Gene3D" id="3.40.50.300">
    <property type="entry name" value="P-loop containing nucleotide triphosphate hydrolases"/>
    <property type="match status" value="1"/>
</dbReference>
<dbReference type="GO" id="GO:0004523">
    <property type="term" value="F:RNA-DNA hybrid ribonuclease activity"/>
    <property type="evidence" value="ECO:0007669"/>
    <property type="project" value="UniProtKB-EC"/>
</dbReference>
<evidence type="ECO:0000256" key="4">
    <source>
        <dbReference type="ARBA" id="ARBA00022741"/>
    </source>
</evidence>
<name>A0AAV6GTP4_9TELE</name>
<dbReference type="InterPro" id="IPR043502">
    <property type="entry name" value="DNA/RNA_pol_sf"/>
</dbReference>
<dbReference type="InterPro" id="IPR000477">
    <property type="entry name" value="RT_dom"/>
</dbReference>
<evidence type="ECO:0000256" key="2">
    <source>
        <dbReference type="ARBA" id="ARBA00010879"/>
    </source>
</evidence>
<dbReference type="SUPFAM" id="SSF56672">
    <property type="entry name" value="DNA/RNA polymerases"/>
    <property type="match status" value="1"/>
</dbReference>